<dbReference type="RefSeq" id="WP_205910030.1">
    <property type="nucleotide sequence ID" value="NZ_JACHGA010000004.1"/>
</dbReference>
<keyword evidence="2" id="KW-1185">Reference proteome</keyword>
<evidence type="ECO:0000313" key="2">
    <source>
        <dbReference type="Proteomes" id="UP000550895"/>
    </source>
</evidence>
<dbReference type="InterPro" id="IPR036098">
    <property type="entry name" value="Thymidylate_synthase_ThyX_sf"/>
</dbReference>
<dbReference type="Gene3D" id="3.30.1360.170">
    <property type="match status" value="1"/>
</dbReference>
<evidence type="ECO:0008006" key="3">
    <source>
        <dbReference type="Google" id="ProtNLM"/>
    </source>
</evidence>
<dbReference type="InterPro" id="IPR003669">
    <property type="entry name" value="Thymidylate_synthase_ThyX"/>
</dbReference>
<dbReference type="GO" id="GO:0006231">
    <property type="term" value="P:dTMP biosynthetic process"/>
    <property type="evidence" value="ECO:0007669"/>
    <property type="project" value="InterPro"/>
</dbReference>
<evidence type="ECO:0000313" key="1">
    <source>
        <dbReference type="EMBL" id="MBB5276268.1"/>
    </source>
</evidence>
<dbReference type="SUPFAM" id="SSF69796">
    <property type="entry name" value="Thymidylate synthase-complementing protein Thy1"/>
    <property type="match status" value="1"/>
</dbReference>
<protein>
    <recommendedName>
        <fullName evidence="3">Thymidylate synthase</fullName>
    </recommendedName>
</protein>
<comment type="caution">
    <text evidence="1">The sequence shown here is derived from an EMBL/GenBank/DDBJ whole genome shotgun (WGS) entry which is preliminary data.</text>
</comment>
<accession>A0A7W8MCP2</accession>
<dbReference type="EMBL" id="JACHGA010000004">
    <property type="protein sequence ID" value="MBB5276268.1"/>
    <property type="molecule type" value="Genomic_DNA"/>
</dbReference>
<dbReference type="Proteomes" id="UP000550895">
    <property type="component" value="Unassembled WGS sequence"/>
</dbReference>
<dbReference type="GO" id="GO:0050660">
    <property type="term" value="F:flavin adenine dinucleotide binding"/>
    <property type="evidence" value="ECO:0007669"/>
    <property type="project" value="InterPro"/>
</dbReference>
<dbReference type="GO" id="GO:0050797">
    <property type="term" value="F:thymidylate synthase (FAD) activity"/>
    <property type="evidence" value="ECO:0007669"/>
    <property type="project" value="InterPro"/>
</dbReference>
<sequence>MGFLSFLRTFFNFVLNLPTPTGITATVVADSIAPQFFRSQMTMGTRITTFALRYPRFIHAELMTHRVFSRNASSSRAIPVMTMLKEIILDPAMPVYWGANQSGMQAKTELTGWKRHLAIRVWRLARYPAVAAAFIAYKIGLHKQIANRICEPWAHITVLVTATEYQNWFNLRLHEDAQPEIRELASKMWNAREKSTPDRLMPGQWHLPFLRNAERHLDLDDKIKISVARCARVSYLTHDKKEPQLAQDIKLYERLVGSEPLHASPAEHQATPDKLQVAEAPNLRSSYSQPHLHGNFVGWVQYRKTLPNEFAAG</sequence>
<name>A0A7W8MCP2_9HYPH</name>
<reference evidence="1 2" key="1">
    <citation type="submission" date="2020-08" db="EMBL/GenBank/DDBJ databases">
        <title>Genomic Encyclopedia of Type Strains, Phase IV (KMG-IV): sequencing the most valuable type-strain genomes for metagenomic binning, comparative biology and taxonomic classification.</title>
        <authorList>
            <person name="Goeker M."/>
        </authorList>
    </citation>
    <scope>NUCLEOTIDE SEQUENCE [LARGE SCALE GENOMIC DNA]</scope>
    <source>
        <strain evidence="1 2">DSM 26376</strain>
    </source>
</reference>
<dbReference type="AlphaFoldDB" id="A0A7W8MCP2"/>
<gene>
    <name evidence="1" type="ORF">HNR26_002320</name>
</gene>
<dbReference type="Pfam" id="PF02511">
    <property type="entry name" value="Thy1"/>
    <property type="match status" value="1"/>
</dbReference>
<proteinExistence type="predicted"/>
<organism evidence="1 2">
    <name type="scientific">Rhizobium rosettiformans</name>
    <dbReference type="NCBI Taxonomy" id="1368430"/>
    <lineage>
        <taxon>Bacteria</taxon>
        <taxon>Pseudomonadati</taxon>
        <taxon>Pseudomonadota</taxon>
        <taxon>Alphaproteobacteria</taxon>
        <taxon>Hyphomicrobiales</taxon>
        <taxon>Rhizobiaceae</taxon>
        <taxon>Rhizobium/Agrobacterium group</taxon>
        <taxon>Rhizobium</taxon>
    </lineage>
</organism>